<dbReference type="InterPro" id="IPR050696">
    <property type="entry name" value="FtsA/MreB"/>
</dbReference>
<protein>
    <submittedName>
        <fullName evidence="2">Pilus assembly protein PilM</fullName>
    </submittedName>
</protein>
<name>A0A9X2DAX8_9ACTN</name>
<reference evidence="2" key="1">
    <citation type="submission" date="2022-05" db="EMBL/GenBank/DDBJ databases">
        <authorList>
            <person name="Tuo L."/>
        </authorList>
    </citation>
    <scope>NUCLEOTIDE SEQUENCE</scope>
    <source>
        <strain evidence="2">BSK12Z-4</strain>
    </source>
</reference>
<comment type="caution">
    <text evidence="2">The sequence shown here is derived from an EMBL/GenBank/DDBJ whole genome shotgun (WGS) entry which is preliminary data.</text>
</comment>
<evidence type="ECO:0000313" key="2">
    <source>
        <dbReference type="EMBL" id="MCM0622381.1"/>
    </source>
</evidence>
<dbReference type="EMBL" id="JAMOIL010000033">
    <property type="protein sequence ID" value="MCM0622381.1"/>
    <property type="molecule type" value="Genomic_DNA"/>
</dbReference>
<dbReference type="CDD" id="cd24049">
    <property type="entry name" value="ASKHA_NBD_PilM"/>
    <property type="match status" value="1"/>
</dbReference>
<evidence type="ECO:0000313" key="3">
    <source>
        <dbReference type="Proteomes" id="UP001139485"/>
    </source>
</evidence>
<dbReference type="SMART" id="SM00842">
    <property type="entry name" value="FtsA"/>
    <property type="match status" value="1"/>
</dbReference>
<dbReference type="PANTHER" id="PTHR32432:SF3">
    <property type="entry name" value="ETHANOLAMINE UTILIZATION PROTEIN EUTJ"/>
    <property type="match status" value="1"/>
</dbReference>
<dbReference type="InterPro" id="IPR005883">
    <property type="entry name" value="PilM"/>
</dbReference>
<keyword evidence="3" id="KW-1185">Reference proteome</keyword>
<dbReference type="GO" id="GO:0051301">
    <property type="term" value="P:cell division"/>
    <property type="evidence" value="ECO:0007669"/>
    <property type="project" value="InterPro"/>
</dbReference>
<dbReference type="InterPro" id="IPR003494">
    <property type="entry name" value="SHS2_FtsA"/>
</dbReference>
<dbReference type="SUPFAM" id="SSF53067">
    <property type="entry name" value="Actin-like ATPase domain"/>
    <property type="match status" value="2"/>
</dbReference>
<dbReference type="InterPro" id="IPR043129">
    <property type="entry name" value="ATPase_NBD"/>
</dbReference>
<sequence>MANLVGLEIGTSSVRAVEVRTRRGAPTLRRHARVPLPPRAVEAGVVRDDDAVAHALRELVGTLQPKARDVRLAVGSASVLVRQLELDWMSDEDLRRSLRYQVADLLPVPIDDANIDHLPLGEDTIVDEDGRTRRITRILLVASAREAVDGLVRAAQSAKLRVLSADLTAFAALRGLGAAGLGPAPAPQPAVTPVPTLVGAPGEEGERLPASAVAAAPLPARAVLDVGADTVGVTVEGPDGPRSVRVAAGLGGELLTRMLVEQTGRTRDEAEDLKRRTRLLPVPGAQPVDRDQALAQEAVSRMLAEVRATLDFQVSHDPRHSPTHMLLTGGGSLLPGLAEHCRAVVGLPVEVLGDGPHGPLLPSSDLVVPLGLCSPGLPATTTGGRR</sequence>
<feature type="domain" description="SHS2" evidence="1">
    <location>
        <begin position="4"/>
        <end position="176"/>
    </location>
</feature>
<dbReference type="AlphaFoldDB" id="A0A9X2DAX8"/>
<gene>
    <name evidence="2" type="ORF">M8330_18995</name>
</gene>
<dbReference type="Pfam" id="PF11104">
    <property type="entry name" value="PilM_2"/>
    <property type="match status" value="2"/>
</dbReference>
<accession>A0A9X2DAX8</accession>
<dbReference type="Proteomes" id="UP001139485">
    <property type="component" value="Unassembled WGS sequence"/>
</dbReference>
<dbReference type="Gene3D" id="3.30.420.40">
    <property type="match status" value="2"/>
</dbReference>
<dbReference type="RefSeq" id="WP_250057621.1">
    <property type="nucleotide sequence ID" value="NZ_JAMJPH010000038.1"/>
</dbReference>
<proteinExistence type="predicted"/>
<dbReference type="PIRSF" id="PIRSF019169">
    <property type="entry name" value="PilM"/>
    <property type="match status" value="1"/>
</dbReference>
<dbReference type="PANTHER" id="PTHR32432">
    <property type="entry name" value="CELL DIVISION PROTEIN FTSA-RELATED"/>
    <property type="match status" value="1"/>
</dbReference>
<organism evidence="2 3">
    <name type="scientific">Nocardioides bruguierae</name>
    <dbReference type="NCBI Taxonomy" id="2945102"/>
    <lineage>
        <taxon>Bacteria</taxon>
        <taxon>Bacillati</taxon>
        <taxon>Actinomycetota</taxon>
        <taxon>Actinomycetes</taxon>
        <taxon>Propionibacteriales</taxon>
        <taxon>Nocardioidaceae</taxon>
        <taxon>Nocardioides</taxon>
    </lineage>
</organism>
<evidence type="ECO:0000259" key="1">
    <source>
        <dbReference type="SMART" id="SM00842"/>
    </source>
</evidence>